<organism evidence="1 2">
    <name type="scientific">Nitzschia inconspicua</name>
    <dbReference type="NCBI Taxonomy" id="303405"/>
    <lineage>
        <taxon>Eukaryota</taxon>
        <taxon>Sar</taxon>
        <taxon>Stramenopiles</taxon>
        <taxon>Ochrophyta</taxon>
        <taxon>Bacillariophyta</taxon>
        <taxon>Bacillariophyceae</taxon>
        <taxon>Bacillariophycidae</taxon>
        <taxon>Bacillariales</taxon>
        <taxon>Bacillariaceae</taxon>
        <taxon>Nitzschia</taxon>
    </lineage>
</organism>
<accession>A0A9K3L6J3</accession>
<dbReference type="AlphaFoldDB" id="A0A9K3L6J3"/>
<keyword evidence="2" id="KW-1185">Reference proteome</keyword>
<gene>
    <name evidence="1" type="ORF">IV203_001286</name>
</gene>
<evidence type="ECO:0000313" key="2">
    <source>
        <dbReference type="Proteomes" id="UP000693970"/>
    </source>
</evidence>
<name>A0A9K3L6J3_9STRA</name>
<reference evidence="1" key="2">
    <citation type="submission" date="2021-04" db="EMBL/GenBank/DDBJ databases">
        <authorList>
            <person name="Podell S."/>
        </authorList>
    </citation>
    <scope>NUCLEOTIDE SEQUENCE</scope>
    <source>
        <strain evidence="1">Hildebrandi</strain>
    </source>
</reference>
<sequence length="250" mass="29012">MASEQSATTPAKASRFDESPMVALMYVESIPKSSYKECLADKIKRLTPVKPATSLDDMDSPTKKRHDISYICENFLDWLNRVNRDGCPITLPTLQEVRAATQGSVPLPIDYDRDGLIWRSDIRVCLLVDHKDVLWKNLVVHLPNDGFFYVDEALLPVLAKDKRNARHMNSCSEGWAYLDKCLWPKLIPFEEFARKWFSYDDNKKLQRQIIYNDVNNRLDICLRFPETKVGIDFSFEPGYPVPEVPENFWF</sequence>
<dbReference type="EMBL" id="JAGRRH010000015">
    <property type="protein sequence ID" value="KAG7356600.1"/>
    <property type="molecule type" value="Genomic_DNA"/>
</dbReference>
<proteinExistence type="predicted"/>
<reference evidence="1" key="1">
    <citation type="journal article" date="2021" name="Sci. Rep.">
        <title>Diploid genomic architecture of Nitzschia inconspicua, an elite biomass production diatom.</title>
        <authorList>
            <person name="Oliver A."/>
            <person name="Podell S."/>
            <person name="Pinowska A."/>
            <person name="Traller J.C."/>
            <person name="Smith S.R."/>
            <person name="McClure R."/>
            <person name="Beliaev A."/>
            <person name="Bohutskyi P."/>
            <person name="Hill E.A."/>
            <person name="Rabines A."/>
            <person name="Zheng H."/>
            <person name="Allen L.Z."/>
            <person name="Kuo A."/>
            <person name="Grigoriev I.V."/>
            <person name="Allen A.E."/>
            <person name="Hazlebeck D."/>
            <person name="Allen E.E."/>
        </authorList>
    </citation>
    <scope>NUCLEOTIDE SEQUENCE</scope>
    <source>
        <strain evidence="1">Hildebrandi</strain>
    </source>
</reference>
<dbReference type="OrthoDB" id="10363748at2759"/>
<protein>
    <submittedName>
        <fullName evidence="1">Uncharacterized protein</fullName>
    </submittedName>
</protein>
<dbReference type="Proteomes" id="UP000693970">
    <property type="component" value="Unassembled WGS sequence"/>
</dbReference>
<evidence type="ECO:0000313" key="1">
    <source>
        <dbReference type="EMBL" id="KAG7356600.1"/>
    </source>
</evidence>
<comment type="caution">
    <text evidence="1">The sequence shown here is derived from an EMBL/GenBank/DDBJ whole genome shotgun (WGS) entry which is preliminary data.</text>
</comment>